<keyword evidence="4" id="KW-0067">ATP-binding</keyword>
<evidence type="ECO:0000256" key="4">
    <source>
        <dbReference type="ARBA" id="ARBA00022840"/>
    </source>
</evidence>
<name>A0A095Z8L8_9CORY</name>
<organism evidence="7 8">
    <name type="scientific">Corynebacterium freneyi DNF00450</name>
    <dbReference type="NCBI Taxonomy" id="1287475"/>
    <lineage>
        <taxon>Bacteria</taxon>
        <taxon>Bacillati</taxon>
        <taxon>Actinomycetota</taxon>
        <taxon>Actinomycetes</taxon>
        <taxon>Mycobacteriales</taxon>
        <taxon>Corynebacteriaceae</taxon>
        <taxon>Corynebacterium</taxon>
    </lineage>
</organism>
<dbReference type="SUPFAM" id="SSF63999">
    <property type="entry name" value="Thiamin pyrophosphokinase, catalytic domain"/>
    <property type="match status" value="1"/>
</dbReference>
<gene>
    <name evidence="7" type="ORF">HMPREF1650_12085</name>
</gene>
<dbReference type="Proteomes" id="UP000029548">
    <property type="component" value="Unassembled WGS sequence"/>
</dbReference>
<accession>A0A095Z8L8</accession>
<dbReference type="InterPro" id="IPR022215">
    <property type="entry name" value="SteA-like_C"/>
</dbReference>
<protein>
    <submittedName>
        <fullName evidence="7">Thiamine pyrophosphokinase</fullName>
    </submittedName>
</protein>
<dbReference type="GO" id="GO:0005524">
    <property type="term" value="F:ATP binding"/>
    <property type="evidence" value="ECO:0007669"/>
    <property type="project" value="UniProtKB-KW"/>
</dbReference>
<keyword evidence="3 7" id="KW-0418">Kinase</keyword>
<evidence type="ECO:0000313" key="8">
    <source>
        <dbReference type="Proteomes" id="UP000029548"/>
    </source>
</evidence>
<dbReference type="RefSeq" id="WP_035123650.1">
    <property type="nucleotide sequence ID" value="NZ_JRNE01000082.1"/>
</dbReference>
<comment type="caution">
    <text evidence="7">The sequence shown here is derived from an EMBL/GenBank/DDBJ whole genome shotgun (WGS) entry which is preliminary data.</text>
</comment>
<dbReference type="InterPro" id="IPR036759">
    <property type="entry name" value="TPK_catalytic_sf"/>
</dbReference>
<feature type="domain" description="SteA-like C-terminal" evidence="6">
    <location>
        <begin position="335"/>
        <end position="386"/>
    </location>
</feature>
<sequence length="394" mass="41527">MSLFSKKTADEPGITGTVRDCLRSDRALNKLADGDIIVIDAPDITRVLAQRIIDSKAKAVLNTGAFTTGAVPNFGPQMLLDADVVLVENVELTESSKLRDGKPHRLYEGKLYLGDRRVAAGDEVTMDKISADFDEARTGMADRLEAFSGNFVEFAATEAPLYVDGLGIPEVETKLDGRKVLIVSGGEGHERTLKNLKGFIGEFDPVLIGVDAGADTLVAQGYEPDLIIGDPAGIEADTLRSGARVILPADPDGHAHGLEHIQDLGIGAMTFPALSDSATDLALVLADHHGASMIVTAGSSLDQGDVYAGADQQSLPSALLSRLKAGDKLVNGDVVADLYRVEGGGLRIMWALLAIIVALAVIIAIAGTAGDGSVSENLIDTWNSIALWFQGLFK</sequence>
<reference evidence="7 8" key="1">
    <citation type="submission" date="2014-07" db="EMBL/GenBank/DDBJ databases">
        <authorList>
            <person name="McCorrison J."/>
            <person name="Sanka R."/>
            <person name="Torralba M."/>
            <person name="Gillis M."/>
            <person name="Haft D.H."/>
            <person name="Methe B."/>
            <person name="Sutton G."/>
            <person name="Nelson K.E."/>
        </authorList>
    </citation>
    <scope>NUCLEOTIDE SEQUENCE [LARGE SCALE GENOMIC DNA]</scope>
    <source>
        <strain evidence="7 8">DNF00450</strain>
    </source>
</reference>
<dbReference type="GO" id="GO:0004788">
    <property type="term" value="F:thiamine diphosphokinase activity"/>
    <property type="evidence" value="ECO:0007669"/>
    <property type="project" value="InterPro"/>
</dbReference>
<evidence type="ECO:0000313" key="7">
    <source>
        <dbReference type="EMBL" id="KGF15107.1"/>
    </source>
</evidence>
<dbReference type="AlphaFoldDB" id="A0A095Z8L8"/>
<dbReference type="NCBIfam" id="NF040608">
    <property type="entry name" value="division_SteA"/>
    <property type="match status" value="1"/>
</dbReference>
<dbReference type="eggNOG" id="COG4825">
    <property type="taxonomic scope" value="Bacteria"/>
</dbReference>
<dbReference type="InterPro" id="IPR047795">
    <property type="entry name" value="Put_SteA-like"/>
</dbReference>
<dbReference type="GO" id="GO:0009229">
    <property type="term" value="P:thiamine diphosphate biosynthetic process"/>
    <property type="evidence" value="ECO:0007669"/>
    <property type="project" value="InterPro"/>
</dbReference>
<keyword evidence="2" id="KW-0547">Nucleotide-binding</keyword>
<feature type="transmembrane region" description="Helical" evidence="5">
    <location>
        <begin position="348"/>
        <end position="369"/>
    </location>
</feature>
<keyword evidence="5" id="KW-1133">Transmembrane helix</keyword>
<keyword evidence="5" id="KW-0472">Membrane</keyword>
<dbReference type="Pfam" id="PF12555">
    <property type="entry name" value="SteA-like_C"/>
    <property type="match status" value="1"/>
</dbReference>
<dbReference type="Gene3D" id="3.40.50.10240">
    <property type="entry name" value="Thiamin pyrophosphokinase, catalytic domain"/>
    <property type="match status" value="1"/>
</dbReference>
<evidence type="ECO:0000256" key="1">
    <source>
        <dbReference type="ARBA" id="ARBA00022679"/>
    </source>
</evidence>
<keyword evidence="5" id="KW-0812">Transmembrane</keyword>
<evidence type="ECO:0000256" key="3">
    <source>
        <dbReference type="ARBA" id="ARBA00022777"/>
    </source>
</evidence>
<evidence type="ECO:0000259" key="6">
    <source>
        <dbReference type="Pfam" id="PF12555"/>
    </source>
</evidence>
<dbReference type="EMBL" id="JRNE01000082">
    <property type="protein sequence ID" value="KGF15107.1"/>
    <property type="molecule type" value="Genomic_DNA"/>
</dbReference>
<proteinExistence type="predicted"/>
<evidence type="ECO:0000256" key="5">
    <source>
        <dbReference type="SAM" id="Phobius"/>
    </source>
</evidence>
<evidence type="ECO:0000256" key="2">
    <source>
        <dbReference type="ARBA" id="ARBA00022741"/>
    </source>
</evidence>
<keyword evidence="1" id="KW-0808">Transferase</keyword>
<dbReference type="GO" id="GO:0016301">
    <property type="term" value="F:kinase activity"/>
    <property type="evidence" value="ECO:0007669"/>
    <property type="project" value="UniProtKB-KW"/>
</dbReference>